<feature type="region of interest" description="Disordered" evidence="1">
    <location>
        <begin position="1"/>
        <end position="24"/>
    </location>
</feature>
<reference evidence="2" key="2">
    <citation type="submission" date="2025-09" db="UniProtKB">
        <authorList>
            <consortium name="Ensembl"/>
        </authorList>
    </citation>
    <scope>IDENTIFICATION</scope>
</reference>
<reference evidence="2" key="1">
    <citation type="submission" date="2025-08" db="UniProtKB">
        <authorList>
            <consortium name="Ensembl"/>
        </authorList>
    </citation>
    <scope>IDENTIFICATION</scope>
</reference>
<dbReference type="Ensembl" id="ENSOSUT00000013193.1">
    <property type="protein sequence ID" value="ENSOSUP00000012758.1"/>
    <property type="gene ID" value="ENSOSUG00000009210.1"/>
</dbReference>
<protein>
    <submittedName>
        <fullName evidence="2">Uncharacterized protein</fullName>
    </submittedName>
</protein>
<accession>A0A8C8B0T3</accession>
<feature type="region of interest" description="Disordered" evidence="1">
    <location>
        <begin position="167"/>
        <end position="195"/>
    </location>
</feature>
<dbReference type="AlphaFoldDB" id="A0A8C8B0T3"/>
<sequence length="217" mass="22995">VHDDQEGWAGHQDELQGPEADVGDGEEVVVADVGAARLPRVAVKVLVVIAPDPLGRHHVDQQAEDEDEGEPDAAEGCGVLVDPAEEPFEHPPVHGPPVPLASLGGERKYSDTEEAARGAHWSTHVPQSTEPCSHPHALGDQLCPHRGTRTHTCPSTDLARAMHLLRAPSPSAGSRGPGKTCRGKSVLQPPPATSVAQPRAILRRPPHLSPRCPGICY</sequence>
<organism evidence="2 3">
    <name type="scientific">Otus sunia</name>
    <name type="common">Oriental scops-owl</name>
    <dbReference type="NCBI Taxonomy" id="257818"/>
    <lineage>
        <taxon>Eukaryota</taxon>
        <taxon>Metazoa</taxon>
        <taxon>Chordata</taxon>
        <taxon>Craniata</taxon>
        <taxon>Vertebrata</taxon>
        <taxon>Euteleostomi</taxon>
        <taxon>Archelosauria</taxon>
        <taxon>Archosauria</taxon>
        <taxon>Dinosauria</taxon>
        <taxon>Saurischia</taxon>
        <taxon>Theropoda</taxon>
        <taxon>Coelurosauria</taxon>
        <taxon>Aves</taxon>
        <taxon>Neognathae</taxon>
        <taxon>Neoaves</taxon>
        <taxon>Telluraves</taxon>
        <taxon>Strigiformes</taxon>
        <taxon>Strigidae</taxon>
        <taxon>Otus</taxon>
    </lineage>
</organism>
<feature type="compositionally biased region" description="Acidic residues" evidence="1">
    <location>
        <begin position="62"/>
        <end position="73"/>
    </location>
</feature>
<feature type="region of interest" description="Disordered" evidence="1">
    <location>
        <begin position="57"/>
        <end position="76"/>
    </location>
</feature>
<proteinExistence type="predicted"/>
<evidence type="ECO:0000313" key="2">
    <source>
        <dbReference type="Ensembl" id="ENSOSUP00000012758.1"/>
    </source>
</evidence>
<name>A0A8C8B0T3_9STRI</name>
<evidence type="ECO:0000313" key="3">
    <source>
        <dbReference type="Proteomes" id="UP000694552"/>
    </source>
</evidence>
<dbReference type="Proteomes" id="UP000694552">
    <property type="component" value="Unplaced"/>
</dbReference>
<keyword evidence="3" id="KW-1185">Reference proteome</keyword>
<evidence type="ECO:0000256" key="1">
    <source>
        <dbReference type="SAM" id="MobiDB-lite"/>
    </source>
</evidence>